<keyword evidence="3" id="KW-0963">Cytoplasm</keyword>
<dbReference type="SUPFAM" id="SSF100950">
    <property type="entry name" value="NagB/RpiA/CoA transferase-like"/>
    <property type="match status" value="1"/>
</dbReference>
<accession>A0A061S326</accession>
<dbReference type="GO" id="GO:0005085">
    <property type="term" value="F:guanyl-nucleotide exchange factor activity"/>
    <property type="evidence" value="ECO:0007669"/>
    <property type="project" value="TreeGrafter"/>
</dbReference>
<evidence type="ECO:0000256" key="1">
    <source>
        <dbReference type="ARBA" id="ARBA00004514"/>
    </source>
</evidence>
<dbReference type="GO" id="GO:0003743">
    <property type="term" value="F:translation initiation factor activity"/>
    <property type="evidence" value="ECO:0007669"/>
    <property type="project" value="UniProtKB-KW"/>
</dbReference>
<evidence type="ECO:0000256" key="5">
    <source>
        <dbReference type="ARBA" id="ARBA00022917"/>
    </source>
</evidence>
<dbReference type="InterPro" id="IPR042528">
    <property type="entry name" value="elF-2B_alpha_N"/>
</dbReference>
<name>A0A061S326_9CHLO</name>
<sequence length="363" mass="39669">MHCRSISSMFDQREGVHENAPDIRDQDTKVYLIAPAEAQPMSLSNISTDDGTFYSSSTSDSLVVREFHDALMRNHDMAVAVSAIKALTSVMRKSTATTMMGLEKELREAANSLERCNPTAISLQAGCELFLRFVTRTAATYAENEDFNVCKAMLIQRGTRFTETSVRARQTIAEIGATFVRNGMVVLTHGNSRVVFTLLQRAASKGVRFRVIVTEGRPDSTGVSMARDIEKLGIPVTMVLDSGVAYAMERVSMVLVGAEGVVESGGIINKLGTYQISLCAKALNVPVYVAAESYKFARIYPLGQHDFLSDRKHVDFGPLLPRDVAVDNPSADYTPPSCIKLLLTDLGVLTPAAVSDELIQLYL</sequence>
<evidence type="ECO:0000256" key="7">
    <source>
        <dbReference type="ARBA" id="ARBA00044236"/>
    </source>
</evidence>
<dbReference type="GO" id="GO:0005829">
    <property type="term" value="C:cytosol"/>
    <property type="evidence" value="ECO:0007669"/>
    <property type="project" value="UniProtKB-SubCell"/>
</dbReference>
<dbReference type="Gene3D" id="3.40.50.10470">
    <property type="entry name" value="Translation initiation factor eif-2b, domain 2"/>
    <property type="match status" value="1"/>
</dbReference>
<proteinExistence type="inferred from homology"/>
<feature type="compositionally biased region" description="Basic and acidic residues" evidence="10">
    <location>
        <begin position="11"/>
        <end position="22"/>
    </location>
</feature>
<dbReference type="Pfam" id="PF01008">
    <property type="entry name" value="IF-2B"/>
    <property type="match status" value="1"/>
</dbReference>
<evidence type="ECO:0000256" key="8">
    <source>
        <dbReference type="ARBA" id="ARBA00046432"/>
    </source>
</evidence>
<protein>
    <recommendedName>
        <fullName evidence="6">Translation initiation factor eIF2B subunit alpha</fullName>
    </recommendedName>
    <alternativeName>
        <fullName evidence="7">eIF2B GDP-GTP exchange factor subunit alpha</fullName>
    </alternativeName>
</protein>
<feature type="compositionally biased region" description="Polar residues" evidence="10">
    <location>
        <begin position="1"/>
        <end position="10"/>
    </location>
</feature>
<dbReference type="InterPro" id="IPR042529">
    <property type="entry name" value="IF_2B-like_C"/>
</dbReference>
<feature type="region of interest" description="Disordered" evidence="10">
    <location>
        <begin position="1"/>
        <end position="22"/>
    </location>
</feature>
<dbReference type="InterPro" id="IPR000649">
    <property type="entry name" value="IF-2B-related"/>
</dbReference>
<comment type="subcellular location">
    <subcellularLocation>
        <location evidence="1">Cytoplasm</location>
        <location evidence="1">Cytosol</location>
    </subcellularLocation>
</comment>
<dbReference type="EMBL" id="GBEZ01008361">
    <property type="protein sequence ID" value="JAC77176.1"/>
    <property type="molecule type" value="Transcribed_RNA"/>
</dbReference>
<evidence type="ECO:0000256" key="6">
    <source>
        <dbReference type="ARBA" id="ARBA00044208"/>
    </source>
</evidence>
<dbReference type="InterPro" id="IPR037171">
    <property type="entry name" value="NagB/RpiA_transferase-like"/>
</dbReference>
<keyword evidence="5" id="KW-0648">Protein biosynthesis</keyword>
<dbReference type="PANTHER" id="PTHR45860:SF1">
    <property type="entry name" value="TRANSLATION INITIATION FACTOR EIF-2B SUBUNIT ALPHA"/>
    <property type="match status" value="1"/>
</dbReference>
<dbReference type="PANTHER" id="PTHR45860">
    <property type="entry name" value="TRANSLATION INITIATION FACTOR EIF-2B SUBUNIT ALPHA"/>
    <property type="match status" value="1"/>
</dbReference>
<gene>
    <name evidence="11" type="primary">EIF2B1</name>
    <name evidence="11" type="ORF">TSPGSL018_18345</name>
</gene>
<evidence type="ECO:0000256" key="3">
    <source>
        <dbReference type="ARBA" id="ARBA00022490"/>
    </source>
</evidence>
<evidence type="ECO:0000256" key="4">
    <source>
        <dbReference type="ARBA" id="ARBA00022540"/>
    </source>
</evidence>
<reference evidence="11" key="1">
    <citation type="submission" date="2014-05" db="EMBL/GenBank/DDBJ databases">
        <title>The transcriptome of the halophilic microalga Tetraselmis sp. GSL018 isolated from the Great Salt Lake, Utah.</title>
        <authorList>
            <person name="Jinkerson R.E."/>
            <person name="D'Adamo S."/>
            <person name="Posewitz M.C."/>
        </authorList>
    </citation>
    <scope>NUCLEOTIDE SEQUENCE</scope>
    <source>
        <strain evidence="11">GSL018</strain>
    </source>
</reference>
<comment type="similarity">
    <text evidence="2 9">Belongs to the eIF-2B alpha/beta/delta subunits family.</text>
</comment>
<comment type="subunit">
    <text evidence="8">Component of the translation initiation factor 2B (eIF2B) complex which is a heterodecamer of two sets of five different subunits: alpha, beta, gamma, delta and epsilon. Subunits alpha, beta and delta comprise a regulatory subcomplex and subunits epsilon and gamma comprise a catalytic subcomplex. Within the complex, the hexameric regulatory complex resides at the center, with the two heterodimeric catalytic subcomplexes bound on opposite sides.</text>
</comment>
<evidence type="ECO:0000256" key="9">
    <source>
        <dbReference type="RuleBase" id="RU003814"/>
    </source>
</evidence>
<dbReference type="GO" id="GO:0005851">
    <property type="term" value="C:eukaryotic translation initiation factor 2B complex"/>
    <property type="evidence" value="ECO:0007669"/>
    <property type="project" value="TreeGrafter"/>
</dbReference>
<keyword evidence="4 11" id="KW-0396">Initiation factor</keyword>
<organism evidence="11">
    <name type="scientific">Tetraselmis sp. GSL018</name>
    <dbReference type="NCBI Taxonomy" id="582737"/>
    <lineage>
        <taxon>Eukaryota</taxon>
        <taxon>Viridiplantae</taxon>
        <taxon>Chlorophyta</taxon>
        <taxon>core chlorophytes</taxon>
        <taxon>Chlorodendrophyceae</taxon>
        <taxon>Chlorodendrales</taxon>
        <taxon>Chlorodendraceae</taxon>
        <taxon>Tetraselmis</taxon>
    </lineage>
</organism>
<evidence type="ECO:0000256" key="10">
    <source>
        <dbReference type="SAM" id="MobiDB-lite"/>
    </source>
</evidence>
<dbReference type="AlphaFoldDB" id="A0A061S326"/>
<evidence type="ECO:0000313" key="11">
    <source>
        <dbReference type="EMBL" id="JAC77176.1"/>
    </source>
</evidence>
<evidence type="ECO:0000256" key="2">
    <source>
        <dbReference type="ARBA" id="ARBA00007251"/>
    </source>
</evidence>
<dbReference type="Gene3D" id="1.20.120.1070">
    <property type="entry name" value="Translation initiation factor eIF-2B, N-terminal domain"/>
    <property type="match status" value="1"/>
</dbReference>
<dbReference type="InterPro" id="IPR051501">
    <property type="entry name" value="eIF2B_alpha/beta/delta"/>
</dbReference>